<organism evidence="2 3">
    <name type="scientific">Methanoculleus bourgensis (strain ATCC 43281 / DSM 3045 / OCM 15 / MS2)</name>
    <name type="common">Methanogenium bourgense</name>
    <dbReference type="NCBI Taxonomy" id="1201294"/>
    <lineage>
        <taxon>Archaea</taxon>
        <taxon>Methanobacteriati</taxon>
        <taxon>Methanobacteriota</taxon>
        <taxon>Stenosarchaea group</taxon>
        <taxon>Methanomicrobia</taxon>
        <taxon>Methanomicrobiales</taxon>
        <taxon>Methanomicrobiaceae</taxon>
        <taxon>Methanoculleus</taxon>
    </lineage>
</organism>
<sequence length="247" mass="27401">MRSLIVDEPRGISRQRGILPSGRGVCLIFFSCPGSLMTMTGSNLADHRLLEVLVAPCSAPRSSHGGVALRHPSNDPHRRPRPPRLPPPPRLRRPGADVLRARLGGRRRLPVRHQLLGGLPLLDTRSGVHLVHPVHDLPALMRRAAQRRTRRRRPPPSPGWGRRRSPPGKFQAAPQWLRRPGVASPPRIMRGGVRGTTSPQGKELEHREAAANPWRFNPHETPILSISGGRCRTPQNGRCPICPINVR</sequence>
<reference evidence="3" key="1">
    <citation type="journal article" date="2012" name="J. Bacteriol.">
        <title>Complete genome sequence of the hydrogenotrophic, methanogenic archaeon Methanoculleus bourgensis strain MS2T, isolated from a sewage sludge digester.</title>
        <authorList>
            <person name="Maus I."/>
            <person name="Wibberg D."/>
            <person name="Stantscheff R."/>
            <person name="Eikmeyer F.G."/>
            <person name="Seffner A."/>
            <person name="Boelter J."/>
            <person name="Szczepanowski R."/>
            <person name="Blom J."/>
            <person name="Jaenicke S."/>
            <person name="Konig H."/>
            <person name="Puhler A."/>
            <person name="Schluter A."/>
        </authorList>
    </citation>
    <scope>NUCLEOTIDE SEQUENCE [LARGE SCALE GENOMIC DNA]</scope>
    <source>
        <strain evidence="3">ATCC 43281 / DSM 3045 / OCM 15 / MS2</strain>
    </source>
</reference>
<evidence type="ECO:0000256" key="1">
    <source>
        <dbReference type="SAM" id="MobiDB-lite"/>
    </source>
</evidence>
<dbReference type="STRING" id="1201294.BN140_3026"/>
<evidence type="ECO:0000313" key="3">
    <source>
        <dbReference type="Proteomes" id="UP000009007"/>
    </source>
</evidence>
<dbReference type="HOGENOM" id="CLU_1122617_0_0_2"/>
<name>W6PPL6_METBM</name>
<dbReference type="Proteomes" id="UP000009007">
    <property type="component" value="Chromosome I"/>
</dbReference>
<dbReference type="EMBL" id="HE964772">
    <property type="protein sequence ID" value="CDM26133.1"/>
    <property type="molecule type" value="Genomic_DNA"/>
</dbReference>
<dbReference type="AlphaFoldDB" id="W6PPL6"/>
<feature type="region of interest" description="Disordered" evidence="1">
    <location>
        <begin position="145"/>
        <end position="211"/>
    </location>
</feature>
<protein>
    <submittedName>
        <fullName evidence="2">Uncharacterized protein</fullName>
    </submittedName>
</protein>
<feature type="compositionally biased region" description="Basic residues" evidence="1">
    <location>
        <begin position="145"/>
        <end position="154"/>
    </location>
</feature>
<accession>W6PPL6</accession>
<evidence type="ECO:0000313" key="2">
    <source>
        <dbReference type="EMBL" id="CDM26133.1"/>
    </source>
</evidence>
<dbReference type="KEGG" id="mbg:BN140_3026"/>
<gene>
    <name evidence="2" type="ordered locus">BN140_3026</name>
</gene>
<feature type="region of interest" description="Disordered" evidence="1">
    <location>
        <begin position="60"/>
        <end position="95"/>
    </location>
</feature>
<dbReference type="PATRIC" id="fig|1201294.9.peg.1137"/>
<proteinExistence type="predicted"/>
<keyword evidence="3" id="KW-1185">Reference proteome</keyword>